<protein>
    <submittedName>
        <fullName evidence="1">Uncharacterized protein</fullName>
    </submittedName>
</protein>
<keyword evidence="2" id="KW-1185">Reference proteome</keyword>
<accession>A0A1C3NZX8</accession>
<name>A0A1C3NZX8_9ACTN</name>
<proteinExistence type="predicted"/>
<dbReference type="Proteomes" id="UP000199013">
    <property type="component" value="Unassembled WGS sequence"/>
</dbReference>
<organism evidence="1 2">
    <name type="scientific">Candidatus Protofrankia californiensis</name>
    <dbReference type="NCBI Taxonomy" id="1839754"/>
    <lineage>
        <taxon>Bacteria</taxon>
        <taxon>Bacillati</taxon>
        <taxon>Actinomycetota</taxon>
        <taxon>Actinomycetes</taxon>
        <taxon>Frankiales</taxon>
        <taxon>Frankiaceae</taxon>
        <taxon>Protofrankia</taxon>
    </lineage>
</organism>
<gene>
    <name evidence="1" type="ORF">FDG2_3563</name>
</gene>
<reference evidence="2" key="1">
    <citation type="submission" date="2016-02" db="EMBL/GenBank/DDBJ databases">
        <authorList>
            <person name="Wibberg D."/>
        </authorList>
    </citation>
    <scope>NUCLEOTIDE SEQUENCE [LARGE SCALE GENOMIC DNA]</scope>
</reference>
<dbReference type="NCBIfam" id="NF040893">
    <property type="entry name" value="SAVMC3_10250"/>
    <property type="match status" value="1"/>
</dbReference>
<evidence type="ECO:0000313" key="1">
    <source>
        <dbReference type="EMBL" id="SBW23094.1"/>
    </source>
</evidence>
<dbReference type="EMBL" id="FLUV01001499">
    <property type="protein sequence ID" value="SBW23094.1"/>
    <property type="molecule type" value="Genomic_DNA"/>
</dbReference>
<dbReference type="AlphaFoldDB" id="A0A1C3NZX8"/>
<dbReference type="InterPro" id="IPR054284">
    <property type="entry name" value="DUF7019"/>
</dbReference>
<evidence type="ECO:0000313" key="2">
    <source>
        <dbReference type="Proteomes" id="UP000199013"/>
    </source>
</evidence>
<sequence>MRGFFKRRRSLPLQYYVYISQSKLDVLIPQLPESRLSPLTANIQVSMGVVAASVGKSDKAASPELSAKARVLTHYLESQDWVGSLADPGRYVRDVASLRHGVMEDYGASLAVFVGVVNGLKLALIGSPASLVGTAADADANHSVDYYLLRFLSEAADALPSEDDLSASERQFFEHAIGRALNVGLSLPTSLRLEFLAKPLFHADGVLVATPIWVALAD</sequence>
<dbReference type="Pfam" id="PF22880">
    <property type="entry name" value="DUF7019"/>
    <property type="match status" value="1"/>
</dbReference>